<dbReference type="VEuPathDB" id="CryptoDB:Cvel_2239"/>
<name>A0A0G4IC07_9ALVE</name>
<accession>A0A0G4IC07</accession>
<gene>
    <name evidence="1" type="ORF">Cvel_2239</name>
</gene>
<dbReference type="AlphaFoldDB" id="A0A0G4IC07"/>
<evidence type="ECO:0000313" key="1">
    <source>
        <dbReference type="EMBL" id="CEM54703.1"/>
    </source>
</evidence>
<dbReference type="EMBL" id="CDMZ01005809">
    <property type="protein sequence ID" value="CEM54703.1"/>
    <property type="molecule type" value="Genomic_DNA"/>
</dbReference>
<sequence length="284" mass="32546">MVVPLNHPYAFFDTRPGSPLLRKRVGQLFGTDRFLYEGIRQVCGHRPHIFESAVVEQHWYGDPDSSKLAWFKFTREELGPEPYSEDAARAFIDLKMFGLLAQEALRWLRDMSVRADNLRSEVPPRDPSSLLETPIPPHLSLVLGPVEKLGDLVSRRDVVPPEPGYDPPLPLDQIVFSFIREWRMLAHEWDGGIFQGPRAVPFPWPSVLVHGDSSGRLTKFANMTREEARDPEGRVDFTIDTVYADIGSSRVYVGKCAVLMMPLPTEARVEADRRLHRRYQREEQ</sequence>
<proteinExistence type="predicted"/>
<reference evidence="1" key="1">
    <citation type="submission" date="2014-11" db="EMBL/GenBank/DDBJ databases">
        <authorList>
            <person name="Otto D Thomas"/>
            <person name="Naeem Raeece"/>
        </authorList>
    </citation>
    <scope>NUCLEOTIDE SEQUENCE</scope>
</reference>
<organism evidence="1">
    <name type="scientific">Chromera velia CCMP2878</name>
    <dbReference type="NCBI Taxonomy" id="1169474"/>
    <lineage>
        <taxon>Eukaryota</taxon>
        <taxon>Sar</taxon>
        <taxon>Alveolata</taxon>
        <taxon>Colpodellida</taxon>
        <taxon>Chromeraceae</taxon>
        <taxon>Chromera</taxon>
    </lineage>
</organism>
<protein>
    <submittedName>
        <fullName evidence="1">Uncharacterized protein</fullName>
    </submittedName>
</protein>
<dbReference type="PhylomeDB" id="A0A0G4IC07"/>